<dbReference type="OrthoDB" id="6020543at2759"/>
<dbReference type="PROSITE" id="PS50940">
    <property type="entry name" value="CHIT_BIND_II"/>
    <property type="match status" value="4"/>
</dbReference>
<feature type="domain" description="Chitin-binding type-2" evidence="7">
    <location>
        <begin position="86"/>
        <end position="142"/>
    </location>
</feature>
<dbReference type="InterPro" id="IPR036508">
    <property type="entry name" value="Chitin-bd_dom_sf"/>
</dbReference>
<feature type="signal peptide" evidence="6">
    <location>
        <begin position="1"/>
        <end position="18"/>
    </location>
</feature>
<keyword evidence="1" id="KW-0147">Chitin-binding</keyword>
<sequence>MLKFLSLILFIFLSTTSATNTCPYPCNGHPDTAYYAKNPRGCAWFFTCNINQAPREGRCPEGYLFNHAKQLCDFSANVECVDDAPVTTCPPFGIAKISHPDTCSKYVLCIDGMQQDRLCKTGLHYSEFHNDCVEPSQSDCVTDFEFCNRKHNEDTEGIFPKVANPRDCATFYICSDDNWVIQNNCYLGGHFNPATGFCEDSSNGVCDVNGQLPVVELPDQVDFNCADKFDGSAHPHPESCDFWFFCAGGRSYLQRCGTDAKYDINQNRCVSQDFDDLTCYNGVRSARSGLFERIRSRNQV</sequence>
<keyword evidence="2 6" id="KW-0732">Signal</keyword>
<reference evidence="8" key="2">
    <citation type="submission" date="2022-10" db="EMBL/GenBank/DDBJ databases">
        <authorList>
            <consortium name="ENA_rothamsted_submissions"/>
            <consortium name="culmorum"/>
            <person name="King R."/>
        </authorList>
    </citation>
    <scope>NUCLEOTIDE SEQUENCE</scope>
</reference>
<feature type="domain" description="Chitin-binding type-2" evidence="7">
    <location>
        <begin position="144"/>
        <end position="208"/>
    </location>
</feature>
<dbReference type="GO" id="GO:0008061">
    <property type="term" value="F:chitin binding"/>
    <property type="evidence" value="ECO:0007669"/>
    <property type="project" value="UniProtKB-KW"/>
</dbReference>
<evidence type="ECO:0000256" key="6">
    <source>
        <dbReference type="SAM" id="SignalP"/>
    </source>
</evidence>
<evidence type="ECO:0000259" key="7">
    <source>
        <dbReference type="PROSITE" id="PS50940"/>
    </source>
</evidence>
<dbReference type="SMART" id="SM00494">
    <property type="entry name" value="ChtBD2"/>
    <property type="match status" value="4"/>
</dbReference>
<dbReference type="Proteomes" id="UP001153620">
    <property type="component" value="Chromosome 4"/>
</dbReference>
<evidence type="ECO:0000313" key="8">
    <source>
        <dbReference type="EMBL" id="CAG9811327.1"/>
    </source>
</evidence>
<dbReference type="AlphaFoldDB" id="A0A9N9WYR7"/>
<reference evidence="8" key="1">
    <citation type="submission" date="2022-01" db="EMBL/GenBank/DDBJ databases">
        <authorList>
            <person name="King R."/>
        </authorList>
    </citation>
    <scope>NUCLEOTIDE SEQUENCE</scope>
</reference>
<dbReference type="Pfam" id="PF01607">
    <property type="entry name" value="CBM_14"/>
    <property type="match status" value="4"/>
</dbReference>
<name>A0A9N9WYR7_9DIPT</name>
<evidence type="ECO:0000313" key="9">
    <source>
        <dbReference type="Proteomes" id="UP001153620"/>
    </source>
</evidence>
<protein>
    <recommendedName>
        <fullName evidence="7">Chitin-binding type-2 domain-containing protein</fullName>
    </recommendedName>
</protein>
<dbReference type="GO" id="GO:0005576">
    <property type="term" value="C:extracellular region"/>
    <property type="evidence" value="ECO:0007669"/>
    <property type="project" value="InterPro"/>
</dbReference>
<dbReference type="EMBL" id="OU895880">
    <property type="protein sequence ID" value="CAG9811327.1"/>
    <property type="molecule type" value="Genomic_DNA"/>
</dbReference>
<evidence type="ECO:0000256" key="1">
    <source>
        <dbReference type="ARBA" id="ARBA00022669"/>
    </source>
</evidence>
<dbReference type="InterPro" id="IPR051940">
    <property type="entry name" value="Chitin_bind-dev_reg"/>
</dbReference>
<proteinExistence type="predicted"/>
<evidence type="ECO:0000256" key="3">
    <source>
        <dbReference type="ARBA" id="ARBA00022737"/>
    </source>
</evidence>
<dbReference type="PANTHER" id="PTHR23301">
    <property type="entry name" value="CHITIN BINDING PERITROPHIN-A"/>
    <property type="match status" value="1"/>
</dbReference>
<evidence type="ECO:0000256" key="2">
    <source>
        <dbReference type="ARBA" id="ARBA00022729"/>
    </source>
</evidence>
<dbReference type="PANTHER" id="PTHR23301:SF0">
    <property type="entry name" value="CHITIN-BINDING TYPE-2 DOMAIN-CONTAINING PROTEIN-RELATED"/>
    <property type="match status" value="1"/>
</dbReference>
<keyword evidence="5" id="KW-0325">Glycoprotein</keyword>
<dbReference type="InterPro" id="IPR002557">
    <property type="entry name" value="Chitin-bd_dom"/>
</dbReference>
<keyword evidence="4" id="KW-1015">Disulfide bond</keyword>
<evidence type="ECO:0000256" key="5">
    <source>
        <dbReference type="ARBA" id="ARBA00023180"/>
    </source>
</evidence>
<evidence type="ECO:0000256" key="4">
    <source>
        <dbReference type="ARBA" id="ARBA00023157"/>
    </source>
</evidence>
<accession>A0A9N9WYR7</accession>
<keyword evidence="9" id="KW-1185">Reference proteome</keyword>
<organism evidence="8 9">
    <name type="scientific">Chironomus riparius</name>
    <dbReference type="NCBI Taxonomy" id="315576"/>
    <lineage>
        <taxon>Eukaryota</taxon>
        <taxon>Metazoa</taxon>
        <taxon>Ecdysozoa</taxon>
        <taxon>Arthropoda</taxon>
        <taxon>Hexapoda</taxon>
        <taxon>Insecta</taxon>
        <taxon>Pterygota</taxon>
        <taxon>Neoptera</taxon>
        <taxon>Endopterygota</taxon>
        <taxon>Diptera</taxon>
        <taxon>Nematocera</taxon>
        <taxon>Chironomoidea</taxon>
        <taxon>Chironomidae</taxon>
        <taxon>Chironominae</taxon>
        <taxon>Chironomus</taxon>
    </lineage>
</organism>
<feature type="chain" id="PRO_5040463454" description="Chitin-binding type-2 domain-containing protein" evidence="6">
    <location>
        <begin position="19"/>
        <end position="300"/>
    </location>
</feature>
<dbReference type="SUPFAM" id="SSF57625">
    <property type="entry name" value="Invertebrate chitin-binding proteins"/>
    <property type="match status" value="4"/>
</dbReference>
<keyword evidence="3" id="KW-0677">Repeat</keyword>
<gene>
    <name evidence="8" type="ORF">CHIRRI_LOCUS14136</name>
</gene>
<feature type="domain" description="Chitin-binding type-2" evidence="7">
    <location>
        <begin position="222"/>
        <end position="281"/>
    </location>
</feature>
<dbReference type="Gene3D" id="2.170.140.10">
    <property type="entry name" value="Chitin binding domain"/>
    <property type="match status" value="3"/>
</dbReference>
<feature type="domain" description="Chitin-binding type-2" evidence="7">
    <location>
        <begin position="23"/>
        <end position="82"/>
    </location>
</feature>